<keyword evidence="2" id="KW-0238">DNA-binding</keyword>
<proteinExistence type="predicted"/>
<dbReference type="Proteomes" id="UP000070646">
    <property type="component" value="Unassembled WGS sequence"/>
</dbReference>
<dbReference type="Pfam" id="PF01638">
    <property type="entry name" value="HxlR"/>
    <property type="match status" value="1"/>
</dbReference>
<keyword evidence="1" id="KW-0805">Transcription regulation</keyword>
<organism evidence="5 6">
    <name type="scientific">Clostridium perfringens</name>
    <dbReference type="NCBI Taxonomy" id="1502"/>
    <lineage>
        <taxon>Bacteria</taxon>
        <taxon>Bacillati</taxon>
        <taxon>Bacillota</taxon>
        <taxon>Clostridia</taxon>
        <taxon>Eubacteriales</taxon>
        <taxon>Clostridiaceae</taxon>
        <taxon>Clostridium</taxon>
    </lineage>
</organism>
<comment type="caution">
    <text evidence="5">The sequence shown here is derived from an EMBL/GenBank/DDBJ whole genome shotgun (WGS) entry which is preliminary data.</text>
</comment>
<dbReference type="Gene3D" id="1.10.10.10">
    <property type="entry name" value="Winged helix-like DNA-binding domain superfamily/Winged helix DNA-binding domain"/>
    <property type="match status" value="1"/>
</dbReference>
<dbReference type="SUPFAM" id="SSF46785">
    <property type="entry name" value="Winged helix' DNA-binding domain"/>
    <property type="match status" value="1"/>
</dbReference>
<protein>
    <submittedName>
        <fullName evidence="5">HTH-type transcriptional activator HxlR</fullName>
    </submittedName>
</protein>
<dbReference type="PANTHER" id="PTHR33204">
    <property type="entry name" value="TRANSCRIPTIONAL REGULATOR, MARR FAMILY"/>
    <property type="match status" value="1"/>
</dbReference>
<reference evidence="5 6" key="1">
    <citation type="submission" date="2016-01" db="EMBL/GenBank/DDBJ databases">
        <authorList>
            <person name="Oliw E.H."/>
        </authorList>
    </citation>
    <scope>NUCLEOTIDE SEQUENCE [LARGE SCALE GENOMIC DNA]</scope>
    <source>
        <strain evidence="5 6">MJR7757A</strain>
    </source>
</reference>
<evidence type="ECO:0000256" key="3">
    <source>
        <dbReference type="ARBA" id="ARBA00023163"/>
    </source>
</evidence>
<evidence type="ECO:0000259" key="4">
    <source>
        <dbReference type="PROSITE" id="PS51118"/>
    </source>
</evidence>
<keyword evidence="3" id="KW-0804">Transcription</keyword>
<gene>
    <name evidence="5" type="ORF">HMPREF3222_00629</name>
</gene>
<dbReference type="InterPro" id="IPR002577">
    <property type="entry name" value="HTH_HxlR"/>
</dbReference>
<evidence type="ECO:0000256" key="2">
    <source>
        <dbReference type="ARBA" id="ARBA00023125"/>
    </source>
</evidence>
<evidence type="ECO:0000256" key="1">
    <source>
        <dbReference type="ARBA" id="ARBA00023015"/>
    </source>
</evidence>
<accession>A0A133NCB0</accession>
<evidence type="ECO:0000313" key="5">
    <source>
        <dbReference type="EMBL" id="KXA13935.1"/>
    </source>
</evidence>
<dbReference type="PATRIC" id="fig|1502.174.peg.633"/>
<dbReference type="PROSITE" id="PS51118">
    <property type="entry name" value="HTH_HXLR"/>
    <property type="match status" value="1"/>
</dbReference>
<dbReference type="CDD" id="cd00090">
    <property type="entry name" value="HTH_ARSR"/>
    <property type="match status" value="1"/>
</dbReference>
<dbReference type="GO" id="GO:0003677">
    <property type="term" value="F:DNA binding"/>
    <property type="evidence" value="ECO:0007669"/>
    <property type="project" value="UniProtKB-KW"/>
</dbReference>
<dbReference type="PANTHER" id="PTHR33204:SF29">
    <property type="entry name" value="TRANSCRIPTIONAL REGULATOR"/>
    <property type="match status" value="1"/>
</dbReference>
<dbReference type="AlphaFoldDB" id="A0A133NCB0"/>
<dbReference type="RefSeq" id="WP_060794734.1">
    <property type="nucleotide sequence ID" value="NZ_CATNWN010000005.1"/>
</dbReference>
<feature type="domain" description="HTH hxlR-type" evidence="4">
    <location>
        <begin position="8"/>
        <end position="107"/>
    </location>
</feature>
<dbReference type="InterPro" id="IPR011991">
    <property type="entry name" value="ArsR-like_HTH"/>
</dbReference>
<dbReference type="EMBL" id="LRPU01000024">
    <property type="protein sequence ID" value="KXA13935.1"/>
    <property type="molecule type" value="Genomic_DNA"/>
</dbReference>
<dbReference type="InterPro" id="IPR036390">
    <property type="entry name" value="WH_DNA-bd_sf"/>
</dbReference>
<evidence type="ECO:0000313" key="6">
    <source>
        <dbReference type="Proteomes" id="UP000070646"/>
    </source>
</evidence>
<name>A0A133NCB0_CLOPF</name>
<sequence length="116" mass="13415">MNKTKVTCEMEITLLAMGGKWKPLILYYLIENGTKRFGEIMSYLNSASQKTLTKQLRELERDGLINRKIYAEVPPKVEYSITKKGSSLFPILELMCEWGEKNITDKYEVINPQCNC</sequence>
<dbReference type="InterPro" id="IPR036388">
    <property type="entry name" value="WH-like_DNA-bd_sf"/>
</dbReference>